<evidence type="ECO:0000313" key="1">
    <source>
        <dbReference type="EMBL" id="UST87631.1"/>
    </source>
</evidence>
<protein>
    <submittedName>
        <fullName evidence="1">AlpA family phage regulatory protein</fullName>
    </submittedName>
</protein>
<evidence type="ECO:0000313" key="2">
    <source>
        <dbReference type="Proteomes" id="UP001056851"/>
    </source>
</evidence>
<name>A0ABY5CK28_9PSED</name>
<dbReference type="Pfam" id="PF05930">
    <property type="entry name" value="Phage_AlpA"/>
    <property type="match status" value="1"/>
</dbReference>
<organism evidence="1 2">
    <name type="scientific">Pseudomonas siliginis</name>
    <dbReference type="NCBI Taxonomy" id="2842346"/>
    <lineage>
        <taxon>Bacteria</taxon>
        <taxon>Pseudomonadati</taxon>
        <taxon>Pseudomonadota</taxon>
        <taxon>Gammaproteobacteria</taxon>
        <taxon>Pseudomonadales</taxon>
        <taxon>Pseudomonadaceae</taxon>
        <taxon>Pseudomonas</taxon>
    </lineage>
</organism>
<sequence length="49" mass="5348">MVNEGKFPRQVSLGGRAVAWVRSEVLTWGKARPRTSQACSPSLKYSASP</sequence>
<keyword evidence="2" id="KW-1185">Reference proteome</keyword>
<dbReference type="InterPro" id="IPR010260">
    <property type="entry name" value="AlpA"/>
</dbReference>
<accession>A0ABY5CK28</accession>
<dbReference type="EMBL" id="CP099599">
    <property type="protein sequence ID" value="UST87631.1"/>
    <property type="molecule type" value="Genomic_DNA"/>
</dbReference>
<gene>
    <name evidence="1" type="ORF">NF677_03795</name>
</gene>
<proteinExistence type="predicted"/>
<dbReference type="Gene3D" id="1.10.238.160">
    <property type="match status" value="1"/>
</dbReference>
<dbReference type="Proteomes" id="UP001056851">
    <property type="component" value="Chromosome"/>
</dbReference>
<reference evidence="1" key="1">
    <citation type="submission" date="2022-06" db="EMBL/GenBank/DDBJ databases">
        <title>Investigating genetic diversity within the most abundant and prevalent non-pathogenic leaf-associated bacterial species interacting with Arabidopsis thaliana in natural habitats.</title>
        <authorList>
            <person name="Ramirez-Sanchez D."/>
            <person name="Gibelin-Viala C."/>
            <person name="Mayjonade B."/>
            <person name="Duflos R."/>
            <person name="Belmonte E."/>
            <person name="Pailler V."/>
            <person name="Bartoli C."/>
            <person name="Carrere S."/>
            <person name="Vailleau F."/>
            <person name="Roux F."/>
        </authorList>
    </citation>
    <scope>NUCLEOTIDE SEQUENCE</scope>
    <source>
        <strain evidence="1">OTU6ESPEB1</strain>
    </source>
</reference>